<evidence type="ECO:0000256" key="5">
    <source>
        <dbReference type="ARBA" id="ARBA00022927"/>
    </source>
</evidence>
<dbReference type="GO" id="GO:0005886">
    <property type="term" value="C:plasma membrane"/>
    <property type="evidence" value="ECO:0007669"/>
    <property type="project" value="UniProtKB-UniRule"/>
</dbReference>
<dbReference type="Gene3D" id="1.20.5.1030">
    <property type="entry name" value="Preprotein translocase secy subunit"/>
    <property type="match status" value="1"/>
</dbReference>
<keyword evidence="4 9" id="KW-0812">Transmembrane</keyword>
<reference evidence="10 11" key="1">
    <citation type="submission" date="2018-09" db="EMBL/GenBank/DDBJ databases">
        <authorList>
            <person name="Wang F."/>
        </authorList>
    </citation>
    <scope>NUCLEOTIDE SEQUENCE [LARGE SCALE GENOMIC DNA]</scope>
    <source>
        <strain evidence="10 11">PLHSC7-2</strain>
    </source>
</reference>
<dbReference type="NCBIfam" id="TIGR00964">
    <property type="entry name" value="secE_bact"/>
    <property type="match status" value="1"/>
</dbReference>
<dbReference type="InterPro" id="IPR005807">
    <property type="entry name" value="SecE_bac"/>
</dbReference>
<comment type="function">
    <text evidence="9">Essential subunit of the Sec protein translocation channel SecYEG. Clamps together the 2 halves of SecY. May contact the channel plug during translocation.</text>
</comment>
<name>A0A418Y9K6_9GAMM</name>
<dbReference type="AlphaFoldDB" id="A0A418Y9K6"/>
<keyword evidence="6 9" id="KW-1133">Transmembrane helix</keyword>
<dbReference type="PRINTS" id="PR01650">
    <property type="entry name" value="SECETRNLCASE"/>
</dbReference>
<evidence type="ECO:0000256" key="4">
    <source>
        <dbReference type="ARBA" id="ARBA00022692"/>
    </source>
</evidence>
<evidence type="ECO:0000256" key="2">
    <source>
        <dbReference type="ARBA" id="ARBA00022448"/>
    </source>
</evidence>
<organism evidence="10 11">
    <name type="scientific">Motilimonas pumila</name>
    <dbReference type="NCBI Taxonomy" id="2303987"/>
    <lineage>
        <taxon>Bacteria</taxon>
        <taxon>Pseudomonadati</taxon>
        <taxon>Pseudomonadota</taxon>
        <taxon>Gammaproteobacteria</taxon>
        <taxon>Alteromonadales</taxon>
        <taxon>Alteromonadales genera incertae sedis</taxon>
        <taxon>Motilimonas</taxon>
    </lineage>
</organism>
<dbReference type="RefSeq" id="WP_119912500.1">
    <property type="nucleotide sequence ID" value="NZ_QZCH01000048.1"/>
</dbReference>
<evidence type="ECO:0000313" key="11">
    <source>
        <dbReference type="Proteomes" id="UP000283255"/>
    </source>
</evidence>
<comment type="similarity">
    <text evidence="9">Belongs to the SecE/SEC61-gamma family.</text>
</comment>
<gene>
    <name evidence="9 10" type="primary">secE</name>
    <name evidence="10" type="ORF">D1Z90_19655</name>
</gene>
<evidence type="ECO:0000256" key="7">
    <source>
        <dbReference type="ARBA" id="ARBA00023010"/>
    </source>
</evidence>
<feature type="transmembrane region" description="Helical" evidence="9">
    <location>
        <begin position="97"/>
        <end position="121"/>
    </location>
</feature>
<comment type="caution">
    <text evidence="9">Lacks conserved residue(s) required for the propagation of feature annotation.</text>
</comment>
<keyword evidence="7 9" id="KW-0811">Translocation</keyword>
<dbReference type="GO" id="GO:0043952">
    <property type="term" value="P:protein transport by the Sec complex"/>
    <property type="evidence" value="ECO:0007669"/>
    <property type="project" value="UniProtKB-UniRule"/>
</dbReference>
<sequence length="129" mass="13684">MTTSNENSSNSSMDGLKWGLVVLFLVGAVVGNYYAGEVIEAHFLARVVGVVALVAIAAGIAAVTTKGKTFIEFAKEARIEVRKVVWPTRQEATQTTFIVLAVSAIAALILWGLDGIFVRLVGFITGVSL</sequence>
<dbReference type="GO" id="GO:0008320">
    <property type="term" value="F:protein transmembrane transporter activity"/>
    <property type="evidence" value="ECO:0007669"/>
    <property type="project" value="UniProtKB-UniRule"/>
</dbReference>
<evidence type="ECO:0000256" key="6">
    <source>
        <dbReference type="ARBA" id="ARBA00022989"/>
    </source>
</evidence>
<keyword evidence="11" id="KW-1185">Reference proteome</keyword>
<evidence type="ECO:0000256" key="8">
    <source>
        <dbReference type="ARBA" id="ARBA00023136"/>
    </source>
</evidence>
<proteinExistence type="inferred from homology"/>
<evidence type="ECO:0000256" key="1">
    <source>
        <dbReference type="ARBA" id="ARBA00004370"/>
    </source>
</evidence>
<comment type="subunit">
    <text evidence="9">Component of the Sec protein translocase complex. Heterotrimer consisting of SecY, SecE and SecG subunits. The heterotrimers can form oligomers, although 1 heterotrimer is thought to be able to translocate proteins. Interacts with the ribosome. Interacts with SecDF, and other proteins may be involved. Interacts with SecA.</text>
</comment>
<dbReference type="PANTHER" id="PTHR33910">
    <property type="entry name" value="PROTEIN TRANSLOCASE SUBUNIT SECE"/>
    <property type="match status" value="1"/>
</dbReference>
<dbReference type="Pfam" id="PF00584">
    <property type="entry name" value="SecE"/>
    <property type="match status" value="1"/>
</dbReference>
<feature type="transmembrane region" description="Helical" evidence="9">
    <location>
        <begin position="43"/>
        <end position="63"/>
    </location>
</feature>
<evidence type="ECO:0000256" key="9">
    <source>
        <dbReference type="HAMAP-Rule" id="MF_00422"/>
    </source>
</evidence>
<comment type="caution">
    <text evidence="10">The sequence shown here is derived from an EMBL/GenBank/DDBJ whole genome shotgun (WGS) entry which is preliminary data.</text>
</comment>
<dbReference type="GO" id="GO:0065002">
    <property type="term" value="P:intracellular protein transmembrane transport"/>
    <property type="evidence" value="ECO:0007669"/>
    <property type="project" value="UniProtKB-UniRule"/>
</dbReference>
<dbReference type="NCBIfam" id="NF004372">
    <property type="entry name" value="PRK05740.1-2"/>
    <property type="match status" value="1"/>
</dbReference>
<reference evidence="10 11" key="2">
    <citation type="submission" date="2019-01" db="EMBL/GenBank/DDBJ databases">
        <title>Motilimonas pumilus sp. nov., isolated from the gut of sea cucumber (Apostichopus japonicus).</title>
        <authorList>
            <person name="Wang F.-Q."/>
            <person name="Ren L.-H."/>
            <person name="Lin Y.-W."/>
            <person name="Sun G.-H."/>
            <person name="Du Z.-J."/>
            <person name="Zhao J.-X."/>
            <person name="Liu X.-J."/>
            <person name="Liu L.-J."/>
        </authorList>
    </citation>
    <scope>NUCLEOTIDE SEQUENCE [LARGE SCALE GENOMIC DNA]</scope>
    <source>
        <strain evidence="10 11">PLHSC7-2</strain>
    </source>
</reference>
<dbReference type="Proteomes" id="UP000283255">
    <property type="component" value="Unassembled WGS sequence"/>
</dbReference>
<dbReference type="EMBL" id="QZCH01000048">
    <property type="protein sequence ID" value="RJG37662.1"/>
    <property type="molecule type" value="Genomic_DNA"/>
</dbReference>
<accession>A0A418Y9K6</accession>
<keyword evidence="2 9" id="KW-0813">Transport</keyword>
<keyword evidence="8 9" id="KW-0472">Membrane</keyword>
<dbReference type="GO" id="GO:0009306">
    <property type="term" value="P:protein secretion"/>
    <property type="evidence" value="ECO:0007669"/>
    <property type="project" value="UniProtKB-UniRule"/>
</dbReference>
<dbReference type="PANTHER" id="PTHR33910:SF1">
    <property type="entry name" value="PROTEIN TRANSLOCASE SUBUNIT SECE"/>
    <property type="match status" value="1"/>
</dbReference>
<keyword evidence="5 9" id="KW-0653">Protein transport</keyword>
<evidence type="ECO:0000313" key="10">
    <source>
        <dbReference type="EMBL" id="RJG37662.1"/>
    </source>
</evidence>
<dbReference type="HAMAP" id="MF_00422">
    <property type="entry name" value="SecE"/>
    <property type="match status" value="1"/>
</dbReference>
<feature type="transmembrane region" description="Helical" evidence="9">
    <location>
        <begin position="15"/>
        <end position="36"/>
    </location>
</feature>
<dbReference type="GO" id="GO:0006605">
    <property type="term" value="P:protein targeting"/>
    <property type="evidence" value="ECO:0007669"/>
    <property type="project" value="UniProtKB-UniRule"/>
</dbReference>
<keyword evidence="3 9" id="KW-1003">Cell membrane</keyword>
<comment type="subcellular location">
    <subcellularLocation>
        <location evidence="1">Membrane</location>
    </subcellularLocation>
</comment>
<evidence type="ECO:0000256" key="3">
    <source>
        <dbReference type="ARBA" id="ARBA00022475"/>
    </source>
</evidence>
<protein>
    <recommendedName>
        <fullName evidence="9">Protein translocase subunit SecE</fullName>
    </recommendedName>
</protein>
<dbReference type="PROSITE" id="PS01067">
    <property type="entry name" value="SECE_SEC61G"/>
    <property type="match status" value="1"/>
</dbReference>
<dbReference type="OrthoDB" id="9806365at2"/>
<dbReference type="InterPro" id="IPR001901">
    <property type="entry name" value="Translocase_SecE/Sec61-g"/>
</dbReference>
<dbReference type="InterPro" id="IPR038379">
    <property type="entry name" value="SecE_sf"/>
</dbReference>